<gene>
    <name evidence="1" type="ORF">BYL167_LOCUS27820</name>
    <name evidence="2" type="ORF">GIL414_LOCUS31647</name>
</gene>
<dbReference type="Proteomes" id="UP000681967">
    <property type="component" value="Unassembled WGS sequence"/>
</dbReference>
<reference evidence="1" key="1">
    <citation type="submission" date="2021-02" db="EMBL/GenBank/DDBJ databases">
        <authorList>
            <person name="Nowell W R."/>
        </authorList>
    </citation>
    <scope>NUCLEOTIDE SEQUENCE</scope>
</reference>
<dbReference type="Proteomes" id="UP000681720">
    <property type="component" value="Unassembled WGS sequence"/>
</dbReference>
<organism evidence="1 3">
    <name type="scientific">Rotaria magnacalcarata</name>
    <dbReference type="NCBI Taxonomy" id="392030"/>
    <lineage>
        <taxon>Eukaryota</taxon>
        <taxon>Metazoa</taxon>
        <taxon>Spiralia</taxon>
        <taxon>Gnathifera</taxon>
        <taxon>Rotifera</taxon>
        <taxon>Eurotatoria</taxon>
        <taxon>Bdelloidea</taxon>
        <taxon>Philodinida</taxon>
        <taxon>Philodinidae</taxon>
        <taxon>Rotaria</taxon>
    </lineage>
</organism>
<dbReference type="EMBL" id="CAJOBH010037301">
    <property type="protein sequence ID" value="CAF4309573.1"/>
    <property type="molecule type" value="Genomic_DNA"/>
</dbReference>
<evidence type="ECO:0000313" key="2">
    <source>
        <dbReference type="EMBL" id="CAF4433741.1"/>
    </source>
</evidence>
<sequence>AFTSNVTLRGATVDIVRDIIIDSLYSNTARIPNVIDYFLSVCLAKSIE</sequence>
<proteinExistence type="predicted"/>
<protein>
    <submittedName>
        <fullName evidence="1">Uncharacterized protein</fullName>
    </submittedName>
</protein>
<evidence type="ECO:0000313" key="3">
    <source>
        <dbReference type="Proteomes" id="UP000681967"/>
    </source>
</evidence>
<evidence type="ECO:0000313" key="1">
    <source>
        <dbReference type="EMBL" id="CAF4309573.1"/>
    </source>
</evidence>
<dbReference type="AlphaFoldDB" id="A0A8S2TX93"/>
<dbReference type="EMBL" id="CAJOBJ010064768">
    <property type="protein sequence ID" value="CAF4433741.1"/>
    <property type="molecule type" value="Genomic_DNA"/>
</dbReference>
<accession>A0A8S2TX93</accession>
<comment type="caution">
    <text evidence="1">The sequence shown here is derived from an EMBL/GenBank/DDBJ whole genome shotgun (WGS) entry which is preliminary data.</text>
</comment>
<name>A0A8S2TX93_9BILA</name>
<feature type="non-terminal residue" evidence="1">
    <location>
        <position position="1"/>
    </location>
</feature>